<dbReference type="InterPro" id="IPR029062">
    <property type="entry name" value="Class_I_gatase-like"/>
</dbReference>
<evidence type="ECO:0000259" key="1">
    <source>
        <dbReference type="Pfam" id="PF08532"/>
    </source>
</evidence>
<name>E0XQQ2_9BACT</name>
<organism evidence="2">
    <name type="scientific">uncultured Verrucomicrobiales bacterium HF0010_05E02</name>
    <dbReference type="NCBI Taxonomy" id="710995"/>
    <lineage>
        <taxon>Bacteria</taxon>
        <taxon>Pseudomonadati</taxon>
        <taxon>Verrucomicrobiota</taxon>
        <taxon>Verrucomicrobiia</taxon>
        <taxon>Verrucomicrobiales</taxon>
        <taxon>environmental samples</taxon>
    </lineage>
</organism>
<dbReference type="Gene3D" id="3.20.20.80">
    <property type="entry name" value="Glycosidases"/>
    <property type="match status" value="1"/>
</dbReference>
<dbReference type="SUPFAM" id="SSF51445">
    <property type="entry name" value="(Trans)glycosidases"/>
    <property type="match status" value="1"/>
</dbReference>
<dbReference type="InterPro" id="IPR013738">
    <property type="entry name" value="Beta_galactosidase_Trimer"/>
</dbReference>
<dbReference type="AlphaFoldDB" id="E0XQQ2"/>
<dbReference type="Pfam" id="PF08532">
    <property type="entry name" value="Glyco_hydro_42M"/>
    <property type="match status" value="1"/>
</dbReference>
<dbReference type="InterPro" id="IPR017853">
    <property type="entry name" value="GH"/>
</dbReference>
<sequence>MALSPLAPIGQRQVHLDFHTSEHLENIAGAFSKEGFQAALKIGNIDSINLFAKCHHSWSYYPTDIGRMHPNLNFDLLGAQLQACAEIGIKTQIYYTFGWSANDALEHPEWCMRDRDGNFVTSGSLPEDIALGDPFPNFHWKFLCANTDYHDHILAQITELCERYKTDGFWFDIYQAHRHCFCDACRKDMKEAGIALDDTSALETFNASNMKAHCAALRELIAGYHPSAQVFFNGTTAIEGGINFRQSMYAQNTVQDLEDLPTVWGGYDKLPLQSKYFLKAGYPITAMSGKFHTAWGEFGGFKHPNALRYEAASMIAWGANCNFGDQLHPCGEMDVATYKNIGEAYAYVAKIENYGVGGTPVARVGLWRSLDETSDEGMAKMLLEAHINFDVANFSQDFAEFELVLIPSVACLTESDAQRLNAFAKNGGSLVVMGTGALNKEGTRMLLDVGADYLGEARCDVDYSLVSNPVSEGLVETPFLNFKAAPRIAPHADCEVLSSIREPYFSRSYAKYTSHQNTPYQLEDAPHPGIIRKDRVIYIAHDLDKMYHKHGARLHRDLFVNVLRLIDYQPMVSTELPSAGRISLLHQAKYHRYVAHLLYGPPIQRGECEVIEDLPELREVPLIVDLPEVIKRAFLVPDEVDLPLSDVDGKLSLTIPAFSCHCAVVFEY</sequence>
<dbReference type="Pfam" id="PF14871">
    <property type="entry name" value="GHL6"/>
    <property type="match status" value="1"/>
</dbReference>
<feature type="domain" description="Beta-galactosidase trimerisation" evidence="1">
    <location>
        <begin position="382"/>
        <end position="439"/>
    </location>
</feature>
<evidence type="ECO:0000313" key="2">
    <source>
        <dbReference type="EMBL" id="ADI16743.1"/>
    </source>
</evidence>
<dbReference type="GO" id="GO:0004565">
    <property type="term" value="F:beta-galactosidase activity"/>
    <property type="evidence" value="ECO:0007669"/>
    <property type="project" value="InterPro"/>
</dbReference>
<dbReference type="InterPro" id="IPR028212">
    <property type="entry name" value="GHL6"/>
</dbReference>
<dbReference type="GO" id="GO:0005975">
    <property type="term" value="P:carbohydrate metabolic process"/>
    <property type="evidence" value="ECO:0007669"/>
    <property type="project" value="InterPro"/>
</dbReference>
<proteinExistence type="predicted"/>
<dbReference type="SUPFAM" id="SSF52317">
    <property type="entry name" value="Class I glutamine amidotransferase-like"/>
    <property type="match status" value="1"/>
</dbReference>
<dbReference type="Gene3D" id="3.40.50.880">
    <property type="match status" value="1"/>
</dbReference>
<dbReference type="EMBL" id="GU474845">
    <property type="protein sequence ID" value="ADI16743.1"/>
    <property type="molecule type" value="Genomic_DNA"/>
</dbReference>
<protein>
    <recommendedName>
        <fullName evidence="1">Beta-galactosidase trimerisation domain-containing protein</fullName>
    </recommendedName>
</protein>
<reference evidence="2" key="1">
    <citation type="journal article" date="2011" name="Environ. Microbiol.">
        <title>Time-series analyses of Monterey Bay coastal microbial picoplankton using a 'genome proxy' microarray.</title>
        <authorList>
            <person name="Rich V.I."/>
            <person name="Pham V.D."/>
            <person name="Eppley J."/>
            <person name="Shi Y."/>
            <person name="DeLong E.F."/>
        </authorList>
    </citation>
    <scope>NUCLEOTIDE SEQUENCE</scope>
</reference>
<dbReference type="CDD" id="cd03143">
    <property type="entry name" value="A4_beta-galactosidase_middle_domain"/>
    <property type="match status" value="1"/>
</dbReference>
<accession>E0XQQ2</accession>